<dbReference type="PANTHER" id="PTHR40606">
    <property type="match status" value="1"/>
</dbReference>
<evidence type="ECO:0000259" key="1">
    <source>
        <dbReference type="Pfam" id="PF07411"/>
    </source>
</evidence>
<gene>
    <name evidence="2" type="ORF">SY89_03537</name>
</gene>
<proteinExistence type="predicted"/>
<organism evidence="2 3">
    <name type="scientific">Halolamina pelagica</name>
    <dbReference type="NCBI Taxonomy" id="699431"/>
    <lineage>
        <taxon>Archaea</taxon>
        <taxon>Methanobacteriati</taxon>
        <taxon>Methanobacteriota</taxon>
        <taxon>Stenosarchaea group</taxon>
        <taxon>Halobacteria</taxon>
        <taxon>Halobacteriales</taxon>
        <taxon>Haloferacaceae</taxon>
    </lineage>
</organism>
<dbReference type="InterPro" id="IPR010879">
    <property type="entry name" value="DUF1508"/>
</dbReference>
<evidence type="ECO:0000313" key="2">
    <source>
        <dbReference type="EMBL" id="KPN28885.1"/>
    </source>
</evidence>
<dbReference type="InterPro" id="IPR051141">
    <property type="entry name" value="UPF0339_domain"/>
</dbReference>
<dbReference type="Gene3D" id="3.30.160.160">
    <property type="entry name" value="YegP-like"/>
    <property type="match status" value="1"/>
</dbReference>
<evidence type="ECO:0000313" key="3">
    <source>
        <dbReference type="Proteomes" id="UP000050535"/>
    </source>
</evidence>
<dbReference type="Pfam" id="PF07411">
    <property type="entry name" value="DUF1508"/>
    <property type="match status" value="1"/>
</dbReference>
<comment type="caution">
    <text evidence="2">The sequence shown here is derived from an EMBL/GenBank/DDBJ whole genome shotgun (WGS) entry which is preliminary data.</text>
</comment>
<dbReference type="InterPro" id="IPR036913">
    <property type="entry name" value="YegP-like_sf"/>
</dbReference>
<dbReference type="AlphaFoldDB" id="A0A0P7GJZ2"/>
<reference evidence="3" key="1">
    <citation type="submission" date="2013-11" db="EMBL/GenBank/DDBJ databases">
        <authorList>
            <person name="Hoang H.T."/>
            <person name="Killian M.L."/>
            <person name="Madson D.M."/>
            <person name="Arruda P.H.E."/>
            <person name="Sun D."/>
            <person name="Schwartz K.J."/>
            <person name="Yoon K."/>
        </authorList>
    </citation>
    <scope>NUCLEOTIDE SEQUENCE [LARGE SCALE GENOMIC DNA]</scope>
    <source>
        <strain evidence="3">CDK2</strain>
    </source>
</reference>
<keyword evidence="3" id="KW-1185">Reference proteome</keyword>
<feature type="domain" description="DUF1508" evidence="1">
    <location>
        <begin position="19"/>
        <end position="59"/>
    </location>
</feature>
<sequence length="76" mass="8533">MQPTWRPNDGGYYELKQATDGQYHFTLKAGNHEVICSERYTTRSAAENGIESCRTNSATMTAMIGKRRRMASPTST</sequence>
<dbReference type="EMBL" id="LGUC01000003">
    <property type="protein sequence ID" value="KPN28885.1"/>
    <property type="molecule type" value="Genomic_DNA"/>
</dbReference>
<dbReference type="PANTHER" id="PTHR40606:SF1">
    <property type="entry name" value="UPF0339 PROTEIN YEGP"/>
    <property type="match status" value="1"/>
</dbReference>
<accession>A0A0P7GJZ2</accession>
<dbReference type="SUPFAM" id="SSF160113">
    <property type="entry name" value="YegP-like"/>
    <property type="match status" value="1"/>
</dbReference>
<protein>
    <recommendedName>
        <fullName evidence="1">DUF1508 domain-containing protein</fullName>
    </recommendedName>
</protein>
<dbReference type="Proteomes" id="UP000050535">
    <property type="component" value="Unassembled WGS sequence"/>
</dbReference>
<name>A0A0P7GJZ2_9EURY</name>